<protein>
    <submittedName>
        <fullName evidence="2">Uncharacterized protein</fullName>
    </submittedName>
</protein>
<accession>D5L2H5</accession>
<reference evidence="2" key="1">
    <citation type="journal article" date="2010" name="Environ. Microbiol.">
        <title>The metavirome of a hypersaline environment.</title>
        <authorList>
            <person name="Santos F."/>
            <person name="Yarza P."/>
            <person name="Parro V."/>
            <person name="Briones C."/>
            <person name="Anton J."/>
        </authorList>
    </citation>
    <scope>NUCLEOTIDE SEQUENCE</scope>
</reference>
<evidence type="ECO:0000313" key="2">
    <source>
        <dbReference type="EMBL" id="ADE29234.1"/>
    </source>
</evidence>
<name>D5L2H5_9VIRU</name>
<dbReference type="EMBL" id="GU735238">
    <property type="protein sequence ID" value="ADE29234.1"/>
    <property type="molecule type" value="Genomic_DNA"/>
</dbReference>
<proteinExistence type="predicted"/>
<evidence type="ECO:0000256" key="1">
    <source>
        <dbReference type="SAM" id="MobiDB-lite"/>
    </source>
</evidence>
<organism evidence="2">
    <name type="scientific">uncultured virus</name>
    <dbReference type="NCBI Taxonomy" id="340016"/>
    <lineage>
        <taxon>Viruses</taxon>
        <taxon>environmental samples</taxon>
    </lineage>
</organism>
<sequence length="120" mass="13994">MEQQDYIARDFVLYDSPEELAEAKGYQPGYVKWVLESSMNIHTYEKADIDLYHKLKHRCTDIELMRTFSITKAALKRLKKDAKNYRPTHFGRAQMSDLKKDRQSNVHAVHAQIKSSTDGC</sequence>
<feature type="region of interest" description="Disordered" evidence="1">
    <location>
        <begin position="86"/>
        <end position="120"/>
    </location>
</feature>